<evidence type="ECO:0000313" key="2">
    <source>
        <dbReference type="Proteomes" id="UP000299102"/>
    </source>
</evidence>
<comment type="caution">
    <text evidence="1">The sequence shown here is derived from an EMBL/GenBank/DDBJ whole genome shotgun (WGS) entry which is preliminary data.</text>
</comment>
<dbReference type="Gene3D" id="3.60.10.10">
    <property type="entry name" value="Endonuclease/exonuclease/phosphatase"/>
    <property type="match status" value="1"/>
</dbReference>
<accession>A0A4C1UDI4</accession>
<sequence>MTMEMSKRASATGDVRGISSSATRRLSKFASAELLIEANGQKISVELVQEPYMGKIDELRCYLRCRAIQQMVLGTGPVKAAIITLDSSVDVEEYSILVDENVTTPVITIGNYRIGVLSLYFESDRPIAPSLDRVKWVLL</sequence>
<dbReference type="SUPFAM" id="SSF56219">
    <property type="entry name" value="DNase I-like"/>
    <property type="match status" value="1"/>
</dbReference>
<dbReference type="OrthoDB" id="411871at2759"/>
<reference evidence="1 2" key="1">
    <citation type="journal article" date="2019" name="Commun. Biol.">
        <title>The bagworm genome reveals a unique fibroin gene that provides high tensile strength.</title>
        <authorList>
            <person name="Kono N."/>
            <person name="Nakamura H."/>
            <person name="Ohtoshi R."/>
            <person name="Tomita M."/>
            <person name="Numata K."/>
            <person name="Arakawa K."/>
        </authorList>
    </citation>
    <scope>NUCLEOTIDE SEQUENCE [LARGE SCALE GENOMIC DNA]</scope>
</reference>
<dbReference type="Proteomes" id="UP000299102">
    <property type="component" value="Unassembled WGS sequence"/>
</dbReference>
<dbReference type="AlphaFoldDB" id="A0A4C1UDI4"/>
<dbReference type="InterPro" id="IPR036691">
    <property type="entry name" value="Endo/exonu/phosph_ase_sf"/>
</dbReference>
<keyword evidence="2" id="KW-1185">Reference proteome</keyword>
<protein>
    <submittedName>
        <fullName evidence="1">Uncharacterized protein</fullName>
    </submittedName>
</protein>
<evidence type="ECO:0000313" key="1">
    <source>
        <dbReference type="EMBL" id="GBP24438.1"/>
    </source>
</evidence>
<dbReference type="EMBL" id="BGZK01000161">
    <property type="protein sequence ID" value="GBP24438.1"/>
    <property type="molecule type" value="Genomic_DNA"/>
</dbReference>
<proteinExistence type="predicted"/>
<organism evidence="1 2">
    <name type="scientific">Eumeta variegata</name>
    <name type="common">Bagworm moth</name>
    <name type="synonym">Eumeta japonica</name>
    <dbReference type="NCBI Taxonomy" id="151549"/>
    <lineage>
        <taxon>Eukaryota</taxon>
        <taxon>Metazoa</taxon>
        <taxon>Ecdysozoa</taxon>
        <taxon>Arthropoda</taxon>
        <taxon>Hexapoda</taxon>
        <taxon>Insecta</taxon>
        <taxon>Pterygota</taxon>
        <taxon>Neoptera</taxon>
        <taxon>Endopterygota</taxon>
        <taxon>Lepidoptera</taxon>
        <taxon>Glossata</taxon>
        <taxon>Ditrysia</taxon>
        <taxon>Tineoidea</taxon>
        <taxon>Psychidae</taxon>
        <taxon>Oiketicinae</taxon>
        <taxon>Eumeta</taxon>
    </lineage>
</organism>
<gene>
    <name evidence="1" type="ORF">EVAR_19314_1</name>
</gene>
<name>A0A4C1UDI4_EUMVA</name>